<dbReference type="AlphaFoldDB" id="A0A953J8U3"/>
<dbReference type="Proteomes" id="UP000705867">
    <property type="component" value="Unassembled WGS sequence"/>
</dbReference>
<protein>
    <recommendedName>
        <fullName evidence="3">Pyridoxamine 5'-phosphate oxidase putative domain-containing protein</fullName>
    </recommendedName>
</protein>
<name>A0A953J8U3_9BACT</name>
<reference evidence="1" key="1">
    <citation type="journal article" date="2021" name="bioRxiv">
        <title>Unraveling nitrogen, sulfur and carbon metabolic pathways and microbial community transcriptional responses to substrate deprivation and toxicity stresses in a bioreactor mimicking anoxic brackish coastal sediment conditions.</title>
        <authorList>
            <person name="Martins P.D."/>
            <person name="Echeveste M.J."/>
            <person name="Arshad A."/>
            <person name="Kurth J."/>
            <person name="Ouboter H."/>
            <person name="Jetten M.S.M."/>
            <person name="Welte C.U."/>
        </authorList>
    </citation>
    <scope>NUCLEOTIDE SEQUENCE</scope>
    <source>
        <strain evidence="1">MAG_39</strain>
    </source>
</reference>
<dbReference type="SUPFAM" id="SSF50475">
    <property type="entry name" value="FMN-binding split barrel"/>
    <property type="match status" value="1"/>
</dbReference>
<accession>A0A953J8U3</accession>
<dbReference type="Gene3D" id="2.30.110.10">
    <property type="entry name" value="Electron Transport, Fmn-binding Protein, Chain A"/>
    <property type="match status" value="1"/>
</dbReference>
<sequence length="137" mass="14831">MAHLTTRMVNWLEALGAHIGTATKNGFPTAIVVEKAKVEGSSTVIFPLTAAQISHIKSNITENPYVSVGPGGLGCVRAPYQLKGNARIEGEKLMVEVKEIYCTKPGPEAGKRLDVLSPTEIEEFDQSRWKDLTPPGE</sequence>
<dbReference type="InterPro" id="IPR012349">
    <property type="entry name" value="Split_barrel_FMN-bd"/>
</dbReference>
<proteinExistence type="predicted"/>
<organism evidence="1 2">
    <name type="scientific">Candidatus Nitrobium versatile</name>
    <dbReference type="NCBI Taxonomy" id="2884831"/>
    <lineage>
        <taxon>Bacteria</taxon>
        <taxon>Pseudomonadati</taxon>
        <taxon>Nitrospirota</taxon>
        <taxon>Nitrospiria</taxon>
        <taxon>Nitrospirales</taxon>
        <taxon>Nitrospiraceae</taxon>
        <taxon>Candidatus Nitrobium</taxon>
    </lineage>
</organism>
<comment type="caution">
    <text evidence="1">The sequence shown here is derived from an EMBL/GenBank/DDBJ whole genome shotgun (WGS) entry which is preliminary data.</text>
</comment>
<evidence type="ECO:0008006" key="3">
    <source>
        <dbReference type="Google" id="ProtNLM"/>
    </source>
</evidence>
<evidence type="ECO:0000313" key="1">
    <source>
        <dbReference type="EMBL" id="MBZ0155407.1"/>
    </source>
</evidence>
<evidence type="ECO:0000313" key="2">
    <source>
        <dbReference type="Proteomes" id="UP000705867"/>
    </source>
</evidence>
<gene>
    <name evidence="1" type="ORF">K8I29_04225</name>
</gene>
<reference evidence="1" key="2">
    <citation type="submission" date="2021-08" db="EMBL/GenBank/DDBJ databases">
        <authorList>
            <person name="Dalcin Martins P."/>
        </authorList>
    </citation>
    <scope>NUCLEOTIDE SEQUENCE</scope>
    <source>
        <strain evidence="1">MAG_39</strain>
    </source>
</reference>
<dbReference type="EMBL" id="JAIOIV010000032">
    <property type="protein sequence ID" value="MBZ0155407.1"/>
    <property type="molecule type" value="Genomic_DNA"/>
</dbReference>